<dbReference type="Pfam" id="PF07660">
    <property type="entry name" value="STN"/>
    <property type="match status" value="1"/>
</dbReference>
<accession>A0A2A4FS46</accession>
<keyword evidence="6" id="KW-0408">Iron</keyword>
<dbReference type="EMBL" id="NWUF01000026">
    <property type="protein sequence ID" value="PCE40526.1"/>
    <property type="molecule type" value="Genomic_DNA"/>
</dbReference>
<keyword evidence="4" id="KW-0410">Iron transport</keyword>
<dbReference type="Pfam" id="PF00593">
    <property type="entry name" value="TonB_dep_Rec_b-barrel"/>
    <property type="match status" value="1"/>
</dbReference>
<evidence type="ECO:0000256" key="9">
    <source>
        <dbReference type="ARBA" id="ARBA00023136"/>
    </source>
</evidence>
<gene>
    <name evidence="14" type="ORF">COO09_19560</name>
</gene>
<keyword evidence="2 11" id="KW-0813">Transport</keyword>
<dbReference type="GO" id="GO:0009279">
    <property type="term" value="C:cell outer membrane"/>
    <property type="evidence" value="ECO:0007669"/>
    <property type="project" value="UniProtKB-SubCell"/>
</dbReference>
<evidence type="ECO:0000256" key="7">
    <source>
        <dbReference type="ARBA" id="ARBA00023065"/>
    </source>
</evidence>
<evidence type="ECO:0000256" key="11">
    <source>
        <dbReference type="PROSITE-ProRule" id="PRU01360"/>
    </source>
</evidence>
<dbReference type="OrthoDB" id="7208812at2"/>
<dbReference type="SMART" id="SM00965">
    <property type="entry name" value="STN"/>
    <property type="match status" value="1"/>
</dbReference>
<dbReference type="PROSITE" id="PS52016">
    <property type="entry name" value="TONB_DEPENDENT_REC_3"/>
    <property type="match status" value="1"/>
</dbReference>
<keyword evidence="10 11" id="KW-0998">Cell outer membrane</keyword>
<dbReference type="PANTHER" id="PTHR32552">
    <property type="entry name" value="FERRICHROME IRON RECEPTOR-RELATED"/>
    <property type="match status" value="1"/>
</dbReference>
<keyword evidence="7" id="KW-0406">Ion transport</keyword>
<organism evidence="14 15">
    <name type="scientific">Rhizorhabdus dicambivorans</name>
    <dbReference type="NCBI Taxonomy" id="1850238"/>
    <lineage>
        <taxon>Bacteria</taxon>
        <taxon>Pseudomonadati</taxon>
        <taxon>Pseudomonadota</taxon>
        <taxon>Alphaproteobacteria</taxon>
        <taxon>Sphingomonadales</taxon>
        <taxon>Sphingomonadaceae</taxon>
        <taxon>Rhizorhabdus</taxon>
    </lineage>
</organism>
<dbReference type="SUPFAM" id="SSF56935">
    <property type="entry name" value="Porins"/>
    <property type="match status" value="1"/>
</dbReference>
<comment type="similarity">
    <text evidence="11 12">Belongs to the TonB-dependent receptor family.</text>
</comment>
<evidence type="ECO:0000256" key="4">
    <source>
        <dbReference type="ARBA" id="ARBA00022496"/>
    </source>
</evidence>
<keyword evidence="9 11" id="KW-0472">Membrane</keyword>
<evidence type="ECO:0000256" key="6">
    <source>
        <dbReference type="ARBA" id="ARBA00023004"/>
    </source>
</evidence>
<keyword evidence="8 12" id="KW-0798">TonB box</keyword>
<dbReference type="InterPro" id="IPR036942">
    <property type="entry name" value="Beta-barrel_TonB_sf"/>
</dbReference>
<dbReference type="InterPro" id="IPR039426">
    <property type="entry name" value="TonB-dep_rcpt-like"/>
</dbReference>
<dbReference type="GO" id="GO:0006826">
    <property type="term" value="P:iron ion transport"/>
    <property type="evidence" value="ECO:0007669"/>
    <property type="project" value="UniProtKB-KW"/>
</dbReference>
<evidence type="ECO:0000256" key="2">
    <source>
        <dbReference type="ARBA" id="ARBA00022448"/>
    </source>
</evidence>
<dbReference type="Pfam" id="PF07715">
    <property type="entry name" value="Plug"/>
    <property type="match status" value="1"/>
</dbReference>
<keyword evidence="15" id="KW-1185">Reference proteome</keyword>
<evidence type="ECO:0000259" key="13">
    <source>
        <dbReference type="SMART" id="SM00965"/>
    </source>
</evidence>
<evidence type="ECO:0000313" key="14">
    <source>
        <dbReference type="EMBL" id="PCE40526.1"/>
    </source>
</evidence>
<dbReference type="Gene3D" id="3.55.50.30">
    <property type="match status" value="1"/>
</dbReference>
<evidence type="ECO:0000256" key="8">
    <source>
        <dbReference type="ARBA" id="ARBA00023077"/>
    </source>
</evidence>
<evidence type="ECO:0000256" key="10">
    <source>
        <dbReference type="ARBA" id="ARBA00023237"/>
    </source>
</evidence>
<evidence type="ECO:0000313" key="15">
    <source>
        <dbReference type="Proteomes" id="UP000218934"/>
    </source>
</evidence>
<evidence type="ECO:0000256" key="3">
    <source>
        <dbReference type="ARBA" id="ARBA00022452"/>
    </source>
</evidence>
<reference evidence="14 15" key="1">
    <citation type="submission" date="2017-09" db="EMBL/GenBank/DDBJ databases">
        <title>The Catabolism of 3,6-Dichlorosalicylic acid is Initiated by the Cytochrome P450 Monooxygenase DsmABC in Rhizorhabdus dicambivorans Ndbn-20.</title>
        <authorList>
            <person name="Na L."/>
        </authorList>
    </citation>
    <scope>NUCLEOTIDE SEQUENCE [LARGE SCALE GENOMIC DNA]</scope>
    <source>
        <strain evidence="14 15">Ndbn-20m</strain>
    </source>
</reference>
<protein>
    <recommendedName>
        <fullName evidence="13">Secretin/TonB short N-terminal domain-containing protein</fullName>
    </recommendedName>
</protein>
<keyword evidence="3 11" id="KW-1134">Transmembrane beta strand</keyword>
<comment type="caution">
    <text evidence="14">The sequence shown here is derived from an EMBL/GenBank/DDBJ whole genome shotgun (WGS) entry which is preliminary data.</text>
</comment>
<dbReference type="Gene3D" id="2.40.170.20">
    <property type="entry name" value="TonB-dependent receptor, beta-barrel domain"/>
    <property type="match status" value="1"/>
</dbReference>
<dbReference type="InterPro" id="IPR011662">
    <property type="entry name" value="Secretin/TonB_short_N"/>
</dbReference>
<dbReference type="InterPro" id="IPR000531">
    <property type="entry name" value="Beta-barrel_TonB"/>
</dbReference>
<dbReference type="Proteomes" id="UP000218934">
    <property type="component" value="Unassembled WGS sequence"/>
</dbReference>
<evidence type="ECO:0000256" key="12">
    <source>
        <dbReference type="RuleBase" id="RU003357"/>
    </source>
</evidence>
<comment type="subcellular location">
    <subcellularLocation>
        <location evidence="1 11">Cell outer membrane</location>
        <topology evidence="1 11">Multi-pass membrane protein</topology>
    </subcellularLocation>
</comment>
<evidence type="ECO:0000256" key="1">
    <source>
        <dbReference type="ARBA" id="ARBA00004571"/>
    </source>
</evidence>
<sequence length="946" mass="103210">MRCSHGCRLPWRCGRTRQTPSLPDWRLCGSPLPSRPLGAWSSARSAASERAEHRCEILWKIHGRAQSLFCRDPQPSRIGAREGSRWEQGERGMIISPRMRRETKGLRHVVNMAGAGCSAWAVALCGVTMATPAYAADASHRISVRAGPLDAAIVELAEELRVSILIEPRLAANRRSAGLQGVMSTEEALTRLLRDSGLTFYRNSNGGYIVVKADASQVSEVRPAPSPVQPQAAMEESDSGGVEEIIVTALRRETTLQDTAIAVAAVSGERLDALGVNSTSALQLQIPGLVISTNTAGQSQIYIRGVGNTITGVVSSNSVATYLDGVYIANGQAALQTFNDIARVEVLKGPQSTLYGRNATGGAVVLVSKEPSDRPEYSVSGLVGNYEAYRVQASLNGPLRGDEIMGRLSFFAQGHKGYAENVTLGTHPGGDRQWGVKGALKLVPSDSLDVTVRGDFRRIRGGDYIKHLNPNSYVYLTSAIPNQYIDDPWKYRSEIRASFKGYDTGGSAQLRWRSDIGKVTSVTSYRRFSLGPQFSDFDSIVGFFAGTTRAEMFGETVDAKQFWHETIFQSPEDRNFQIMAGASYFSGRSWQEVRRISTGNTVGSARRSADNRAGAAFIDARYDFSPRFSAVGGVRYTREHLEYAQLVRITTAGVGPGRAENARTWSALSPRFGLEWRPSEGRLLYFNVTSGFKSGGFNETNPLNAFEPEKVWAFEGGVKTTWLDGKVQANASAFTYAYRDLQVSRIAPITQARVVANAGRSRISGADIDLVVRPVRAVSLGASLSLLKSEFGDLVLCDNVAGPCSLPPNDSGFVNIKGRQLNNAPNRALSLFTDLSFTPPGLPGQMLLHLDGNYRSRVYFTPFARKEFQSDPGNWLLNAELKYEWADRQFVALFVRNVTDEVRVDYASASGVLRTPSTSATAIGTSLFAARLQPPRTFGLRAGYTF</sequence>
<feature type="domain" description="Secretin/TonB short N-terminal" evidence="13">
    <location>
        <begin position="162"/>
        <end position="213"/>
    </location>
</feature>
<dbReference type="KEGG" id="rdi:CMV14_07365"/>
<dbReference type="InterPro" id="IPR012910">
    <property type="entry name" value="Plug_dom"/>
</dbReference>
<dbReference type="CDD" id="cd01347">
    <property type="entry name" value="ligand_gated_channel"/>
    <property type="match status" value="1"/>
</dbReference>
<evidence type="ECO:0000256" key="5">
    <source>
        <dbReference type="ARBA" id="ARBA00022692"/>
    </source>
</evidence>
<proteinExistence type="inferred from homology"/>
<dbReference type="PANTHER" id="PTHR32552:SF81">
    <property type="entry name" value="TONB-DEPENDENT OUTER MEMBRANE RECEPTOR"/>
    <property type="match status" value="1"/>
</dbReference>
<dbReference type="AlphaFoldDB" id="A0A2A4FS46"/>
<keyword evidence="5 11" id="KW-0812">Transmembrane</keyword>
<name>A0A2A4FS46_9SPHN</name>